<dbReference type="Gene3D" id="3.60.10.10">
    <property type="entry name" value="Endonuclease/exonuclease/phosphatase"/>
    <property type="match status" value="1"/>
</dbReference>
<sequence length="120" mass="13855">MSPSKLDYHKRRLNFDGCYANCSNKIWLFWNNCIDLYIMEHVVQFVHTKISSPLCSQKILLTVVYDATIAVTKISSPWILIGDFNCISKFSEQIGRKSFDPRSMEEFNECLMDCSLEDAG</sequence>
<evidence type="ECO:0000313" key="2">
    <source>
        <dbReference type="Proteomes" id="UP001454036"/>
    </source>
</evidence>
<dbReference type="InterPro" id="IPR036691">
    <property type="entry name" value="Endo/exonu/phosph_ase_sf"/>
</dbReference>
<organism evidence="1 2">
    <name type="scientific">Lithospermum erythrorhizon</name>
    <name type="common">Purple gromwell</name>
    <name type="synonym">Lithospermum officinale var. erythrorhizon</name>
    <dbReference type="NCBI Taxonomy" id="34254"/>
    <lineage>
        <taxon>Eukaryota</taxon>
        <taxon>Viridiplantae</taxon>
        <taxon>Streptophyta</taxon>
        <taxon>Embryophyta</taxon>
        <taxon>Tracheophyta</taxon>
        <taxon>Spermatophyta</taxon>
        <taxon>Magnoliopsida</taxon>
        <taxon>eudicotyledons</taxon>
        <taxon>Gunneridae</taxon>
        <taxon>Pentapetalae</taxon>
        <taxon>asterids</taxon>
        <taxon>lamiids</taxon>
        <taxon>Boraginales</taxon>
        <taxon>Boraginaceae</taxon>
        <taxon>Boraginoideae</taxon>
        <taxon>Lithospermeae</taxon>
        <taxon>Lithospermum</taxon>
    </lineage>
</organism>
<comment type="caution">
    <text evidence="1">The sequence shown here is derived from an EMBL/GenBank/DDBJ whole genome shotgun (WGS) entry which is preliminary data.</text>
</comment>
<reference evidence="1 2" key="1">
    <citation type="submission" date="2024-01" db="EMBL/GenBank/DDBJ databases">
        <title>The complete chloroplast genome sequence of Lithospermum erythrorhizon: insights into the phylogenetic relationship among Boraginaceae species and the maternal lineages of purple gromwells.</title>
        <authorList>
            <person name="Okada T."/>
            <person name="Watanabe K."/>
        </authorList>
    </citation>
    <scope>NUCLEOTIDE SEQUENCE [LARGE SCALE GENOMIC DNA]</scope>
</reference>
<dbReference type="SUPFAM" id="SSF56219">
    <property type="entry name" value="DNase I-like"/>
    <property type="match status" value="1"/>
</dbReference>
<gene>
    <name evidence="1" type="ORF">LIER_19884</name>
</gene>
<dbReference type="AlphaFoldDB" id="A0AAV3QM26"/>
<protein>
    <submittedName>
        <fullName evidence="1">Uncharacterized protein</fullName>
    </submittedName>
</protein>
<proteinExistence type="predicted"/>
<evidence type="ECO:0000313" key="1">
    <source>
        <dbReference type="EMBL" id="GAA0164188.1"/>
    </source>
</evidence>
<keyword evidence="2" id="KW-1185">Reference proteome</keyword>
<dbReference type="Proteomes" id="UP001454036">
    <property type="component" value="Unassembled WGS sequence"/>
</dbReference>
<name>A0AAV3QM26_LITER</name>
<dbReference type="EMBL" id="BAABME010004976">
    <property type="protein sequence ID" value="GAA0164188.1"/>
    <property type="molecule type" value="Genomic_DNA"/>
</dbReference>
<accession>A0AAV3QM26</accession>